<evidence type="ECO:0000256" key="9">
    <source>
        <dbReference type="ARBA" id="ARBA00022840"/>
    </source>
</evidence>
<dbReference type="GO" id="GO:0051301">
    <property type="term" value="P:cell division"/>
    <property type="evidence" value="ECO:0007669"/>
    <property type="project" value="UniProtKB-KW"/>
</dbReference>
<dbReference type="InterPro" id="IPR027417">
    <property type="entry name" value="P-loop_NTPase"/>
</dbReference>
<dbReference type="Proteomes" id="UP000254259">
    <property type="component" value="Chromosome CBM2636"/>
</dbReference>
<evidence type="ECO:0000256" key="4">
    <source>
        <dbReference type="ARBA" id="ARBA00022475"/>
    </source>
</evidence>
<dbReference type="AlphaFoldDB" id="A0A976AKF6"/>
<evidence type="ECO:0000256" key="14">
    <source>
        <dbReference type="ARBA" id="ARBA00024784"/>
    </source>
</evidence>
<gene>
    <name evidence="18" type="primary">ftsK</name>
    <name evidence="18" type="ORF">CBM2636_10806</name>
</gene>
<dbReference type="Pfam" id="PF01580">
    <property type="entry name" value="FtsK_SpoIIIE"/>
    <property type="match status" value="1"/>
</dbReference>
<dbReference type="InterPro" id="IPR002543">
    <property type="entry name" value="FtsK_dom"/>
</dbReference>
<dbReference type="PANTHER" id="PTHR22683">
    <property type="entry name" value="SPORULATION PROTEIN RELATED"/>
    <property type="match status" value="1"/>
</dbReference>
<dbReference type="RefSeq" id="WP_115708544.1">
    <property type="nucleotide sequence ID" value="NZ_JAQOLH010000064.1"/>
</dbReference>
<evidence type="ECO:0000256" key="8">
    <source>
        <dbReference type="ARBA" id="ARBA00022829"/>
    </source>
</evidence>
<evidence type="ECO:0000256" key="17">
    <source>
        <dbReference type="SAM" id="Phobius"/>
    </source>
</evidence>
<feature type="binding site" evidence="16">
    <location>
        <begin position="430"/>
        <end position="437"/>
    </location>
    <ligand>
        <name>ATP</name>
        <dbReference type="ChEBI" id="CHEBI:30616"/>
    </ligand>
</feature>
<dbReference type="InterPro" id="IPR050206">
    <property type="entry name" value="FtsK/SpoIIIE/SftA"/>
</dbReference>
<evidence type="ECO:0000256" key="2">
    <source>
        <dbReference type="ARBA" id="ARBA00004651"/>
    </source>
</evidence>
<evidence type="ECO:0000256" key="16">
    <source>
        <dbReference type="PROSITE-ProRule" id="PRU00289"/>
    </source>
</evidence>
<feature type="transmembrane region" description="Helical" evidence="17">
    <location>
        <begin position="119"/>
        <end position="142"/>
    </location>
</feature>
<keyword evidence="5" id="KW-0132">Cell division</keyword>
<evidence type="ECO:0000256" key="12">
    <source>
        <dbReference type="ARBA" id="ARBA00023136"/>
    </source>
</evidence>
<dbReference type="Pfam" id="PF09397">
    <property type="entry name" value="FtsK_gamma"/>
    <property type="match status" value="1"/>
</dbReference>
<keyword evidence="13" id="KW-0131">Cell cycle</keyword>
<proteinExistence type="inferred from homology"/>
<dbReference type="Gene3D" id="1.10.10.10">
    <property type="entry name" value="Winged helix-like DNA-binding domain superfamily/Winged helix DNA-binding domain"/>
    <property type="match status" value="1"/>
</dbReference>
<evidence type="ECO:0000256" key="1">
    <source>
        <dbReference type="ARBA" id="ARBA00004533"/>
    </source>
</evidence>
<evidence type="ECO:0000313" key="19">
    <source>
        <dbReference type="Proteomes" id="UP000254259"/>
    </source>
</evidence>
<dbReference type="GO" id="GO:0005886">
    <property type="term" value="C:plasma membrane"/>
    <property type="evidence" value="ECO:0007669"/>
    <property type="project" value="UniProtKB-SubCell"/>
</dbReference>
<dbReference type="GO" id="GO:0005524">
    <property type="term" value="F:ATP binding"/>
    <property type="evidence" value="ECO:0007669"/>
    <property type="project" value="UniProtKB-UniRule"/>
</dbReference>
<dbReference type="SMART" id="SM00843">
    <property type="entry name" value="Ftsk_gamma"/>
    <property type="match status" value="1"/>
</dbReference>
<comment type="similarity">
    <text evidence="3">Belongs to the FtsK/SpoIIIE/SftA family.</text>
</comment>
<evidence type="ECO:0000256" key="3">
    <source>
        <dbReference type="ARBA" id="ARBA00006474"/>
    </source>
</evidence>
<dbReference type="CDD" id="cd01127">
    <property type="entry name" value="TrwB_TraG_TraD_VirD4"/>
    <property type="match status" value="1"/>
</dbReference>
<keyword evidence="8" id="KW-0159">Chromosome partition</keyword>
<dbReference type="EMBL" id="LT984813">
    <property type="protein sequence ID" value="SPD63790.1"/>
    <property type="molecule type" value="Genomic_DNA"/>
</dbReference>
<dbReference type="InterPro" id="IPR041027">
    <property type="entry name" value="FtsK_alpha"/>
</dbReference>
<evidence type="ECO:0000256" key="7">
    <source>
        <dbReference type="ARBA" id="ARBA00022741"/>
    </source>
</evidence>
<keyword evidence="9 16" id="KW-0067">ATP-binding</keyword>
<keyword evidence="6 17" id="KW-0812">Transmembrane</keyword>
<name>A0A976AKF6_9BURK</name>
<evidence type="ECO:0000313" key="18">
    <source>
        <dbReference type="EMBL" id="SPD63790.1"/>
    </source>
</evidence>
<evidence type="ECO:0000256" key="11">
    <source>
        <dbReference type="ARBA" id="ARBA00023125"/>
    </source>
</evidence>
<keyword evidence="11" id="KW-0238">DNA-binding</keyword>
<protein>
    <submittedName>
        <fullName evidence="18">DNA translocase FtsK 2</fullName>
    </submittedName>
</protein>
<dbReference type="PANTHER" id="PTHR22683:SF41">
    <property type="entry name" value="DNA TRANSLOCASE FTSK"/>
    <property type="match status" value="1"/>
</dbReference>
<keyword evidence="12 17" id="KW-0472">Membrane</keyword>
<dbReference type="Pfam" id="PF17854">
    <property type="entry name" value="FtsK_alpha"/>
    <property type="match status" value="1"/>
</dbReference>
<comment type="function">
    <text evidence="14">Essential cell division protein that coordinates cell division and chromosome segregation. The N-terminus is involved in assembly of the cell-division machinery. The C-terminus functions as a DNA motor that moves dsDNA in an ATP-dependent manner towards the dif recombination site, which is located within the replication terminus region. Translocation stops specifically at Xer-dif sites, where FtsK interacts with the Xer recombinase, allowing activation of chromosome unlinking by recombination. FtsK orienting polar sequences (KOPS) guide the direction of DNA translocation. FtsK can remove proteins from DNA as it translocates, but translocation stops specifically at XerCD-dif site, thereby preventing removal of XerC and XerD from dif.</text>
</comment>
<dbReference type="GO" id="GO:0007059">
    <property type="term" value="P:chromosome segregation"/>
    <property type="evidence" value="ECO:0007669"/>
    <property type="project" value="UniProtKB-KW"/>
</dbReference>
<evidence type="ECO:0000256" key="10">
    <source>
        <dbReference type="ARBA" id="ARBA00022989"/>
    </source>
</evidence>
<comment type="subunit">
    <text evidence="15">Homohexamer. Forms a ring that surrounds DNA.</text>
</comment>
<dbReference type="SUPFAM" id="SSF52540">
    <property type="entry name" value="P-loop containing nucleoside triphosphate hydrolases"/>
    <property type="match status" value="1"/>
</dbReference>
<dbReference type="GO" id="GO:0003677">
    <property type="term" value="F:DNA binding"/>
    <property type="evidence" value="ECO:0007669"/>
    <property type="project" value="UniProtKB-KW"/>
</dbReference>
<dbReference type="InterPro" id="IPR036390">
    <property type="entry name" value="WH_DNA-bd_sf"/>
</dbReference>
<evidence type="ECO:0000256" key="6">
    <source>
        <dbReference type="ARBA" id="ARBA00022692"/>
    </source>
</evidence>
<dbReference type="Pfam" id="PF13491">
    <property type="entry name" value="FtsK_4TM"/>
    <property type="match status" value="1"/>
</dbReference>
<dbReference type="InterPro" id="IPR036388">
    <property type="entry name" value="WH-like_DNA-bd_sf"/>
</dbReference>
<sequence length="778" mass="84446">MARATTTTRTDPSALPSRIGKLLGEVRWFLLLAVTLGFLCVLASYSKTDPGWSHANQVADIHNLGGRVGAWVADVLFFIFGFSAYWLAVLLVRRCWRGWRTLTAELPERTDHGLHRQGVTVSWIGFVLTLFSSMGLEAIRMYPLRAALPRAPGGVLGDLLGGWLQVALGFTGATLLLLLLLAIGLSLFFHFSWLSVAEQIGGFVETLFLGFKARRESKQDRIIGEAAKTERKETVEVQRVRIEEAAPVQIVRPQAVPKHERVEREKQQPLFADIQDSDLPPLSLLDPIPPHQETVSAETLEFTSRLIEKKLKDFGVEVKVVAAYPGPVITRYEIEPATGVKGSQVVNLARDLARSLSLVSIRVVETIPGKNYMGLELPNPKRQTVRLSEILGSQVYNESASSLTMALGKDIAGKPMVADLARMPHCMVAGTTGSGKSVGINAMILSLLYKAKPESVRLILIDPKMLEMSVYEGIPHLLCPVVTDMRQAGNALNWAVGEMERRYKLMSKLGVRNLAGYNKKIDEAAAKEEKIPNPFSLTPDAPEPLEKLPTIVIVIDELADLMMVVGKKVEELIARIAQKARAAGLHLVLATQRPSVDVITGLIKANVPTRIAFQVSSKIDSRTILDQQGAETLLGMGDMLYLAPGTGLPVRVHGAFVSDDEVHRVVEKLKESGEANYIEGILEGGLTDDGGGGDGFGGGAGIGGGGGEADPLYDQAVEVVLKNRRASISLVQRHLRIGYNRAARLLEDMEKAGLVSAMSGNGNRDILVQGGGAAREDD</sequence>
<feature type="transmembrane region" description="Helical" evidence="17">
    <location>
        <begin position="162"/>
        <end position="189"/>
    </location>
</feature>
<keyword evidence="10 17" id="KW-1133">Transmembrane helix</keyword>
<dbReference type="InterPro" id="IPR018541">
    <property type="entry name" value="Ftsk_gamma"/>
</dbReference>
<accession>A0A976AKF6</accession>
<dbReference type="Gene3D" id="3.40.50.300">
    <property type="entry name" value="P-loop containing nucleotide triphosphate hydrolases"/>
    <property type="match status" value="1"/>
</dbReference>
<evidence type="ECO:0000256" key="15">
    <source>
        <dbReference type="ARBA" id="ARBA00025923"/>
    </source>
</evidence>
<dbReference type="SUPFAM" id="SSF46785">
    <property type="entry name" value="Winged helix' DNA-binding domain"/>
    <property type="match status" value="1"/>
</dbReference>
<dbReference type="Gene3D" id="3.30.980.40">
    <property type="match status" value="1"/>
</dbReference>
<dbReference type="InterPro" id="IPR025199">
    <property type="entry name" value="FtsK_4TM"/>
</dbReference>
<keyword evidence="4" id="KW-1003">Cell membrane</keyword>
<comment type="subcellular location">
    <subcellularLocation>
        <location evidence="1">Cell inner membrane</location>
    </subcellularLocation>
    <subcellularLocation>
        <location evidence="2">Cell membrane</location>
        <topology evidence="2">Multi-pass membrane protein</topology>
    </subcellularLocation>
</comment>
<dbReference type="PROSITE" id="PS50901">
    <property type="entry name" value="FTSK"/>
    <property type="match status" value="1"/>
</dbReference>
<feature type="transmembrane region" description="Helical" evidence="17">
    <location>
        <begin position="68"/>
        <end position="92"/>
    </location>
</feature>
<organism evidence="18 19">
    <name type="scientific">Cupriavidus taiwanensis</name>
    <dbReference type="NCBI Taxonomy" id="164546"/>
    <lineage>
        <taxon>Bacteria</taxon>
        <taxon>Pseudomonadati</taxon>
        <taxon>Pseudomonadota</taxon>
        <taxon>Betaproteobacteria</taxon>
        <taxon>Burkholderiales</taxon>
        <taxon>Burkholderiaceae</taxon>
        <taxon>Cupriavidus</taxon>
    </lineage>
</organism>
<evidence type="ECO:0000256" key="13">
    <source>
        <dbReference type="ARBA" id="ARBA00023306"/>
    </source>
</evidence>
<evidence type="ECO:0000256" key="5">
    <source>
        <dbReference type="ARBA" id="ARBA00022618"/>
    </source>
</evidence>
<feature type="transmembrane region" description="Helical" evidence="17">
    <location>
        <begin position="28"/>
        <end position="48"/>
    </location>
</feature>
<reference evidence="18 19" key="1">
    <citation type="submission" date="2018-01" db="EMBL/GenBank/DDBJ databases">
        <authorList>
            <person name="Clerissi C."/>
        </authorList>
    </citation>
    <scope>NUCLEOTIDE SEQUENCE [LARGE SCALE GENOMIC DNA]</scope>
    <source>
        <strain evidence="18">Cupriavidus taiwanensis SWF 66322</strain>
    </source>
</reference>
<keyword evidence="7 16" id="KW-0547">Nucleotide-binding</keyword>
<dbReference type="FunFam" id="3.40.50.300:FF:000209">
    <property type="entry name" value="Cell division protein FtsK"/>
    <property type="match status" value="1"/>
</dbReference>